<dbReference type="EMBL" id="JADMKU010000001">
    <property type="protein sequence ID" value="MBR9649938.1"/>
    <property type="molecule type" value="Genomic_DNA"/>
</dbReference>
<evidence type="ECO:0000256" key="1">
    <source>
        <dbReference type="SAM" id="MobiDB-lite"/>
    </source>
</evidence>
<accession>A0ABS5HMX0</accession>
<organism evidence="2 3">
    <name type="scientific">Thalassovita aquimarina</name>
    <dbReference type="NCBI Taxonomy" id="2785917"/>
    <lineage>
        <taxon>Bacteria</taxon>
        <taxon>Pseudomonadati</taxon>
        <taxon>Pseudomonadota</taxon>
        <taxon>Alphaproteobacteria</taxon>
        <taxon>Rhodobacterales</taxon>
        <taxon>Roseobacteraceae</taxon>
        <taxon>Thalassovita</taxon>
    </lineage>
</organism>
<gene>
    <name evidence="2" type="ORF">IT775_02225</name>
</gene>
<comment type="caution">
    <text evidence="2">The sequence shown here is derived from an EMBL/GenBank/DDBJ whole genome shotgun (WGS) entry which is preliminary data.</text>
</comment>
<reference evidence="2 3" key="1">
    <citation type="journal article" date="2021" name="Arch. Microbiol.">
        <title>Thalassobius aquimarinus sp. nov., isolated from the Sea of Japan seashore.</title>
        <authorList>
            <person name="Kurilenko V.V."/>
            <person name="Romanenko L.A."/>
            <person name="Chernysheva N.Y."/>
            <person name="Velansky P.V."/>
            <person name="Tekutyeva L.A."/>
            <person name="Isaeva M.P."/>
            <person name="Mikhailov V.V."/>
        </authorList>
    </citation>
    <scope>NUCLEOTIDE SEQUENCE [LARGE SCALE GENOMIC DNA]</scope>
    <source>
        <strain evidence="2 3">KMM 8518</strain>
    </source>
</reference>
<keyword evidence="3" id="KW-1185">Reference proteome</keyword>
<protein>
    <submittedName>
        <fullName evidence="2">Uncharacterized protein</fullName>
    </submittedName>
</protein>
<sequence length="54" mass="5495">MTDKMVYVVPTLAAAGIFASTVQTKDVNRLLDEGDDGTDGPEDGPGAQNGLDGA</sequence>
<dbReference type="RefSeq" id="WP_373050275.1">
    <property type="nucleotide sequence ID" value="NZ_JBFEWH010000050.1"/>
</dbReference>
<evidence type="ECO:0000313" key="2">
    <source>
        <dbReference type="EMBL" id="MBR9649938.1"/>
    </source>
</evidence>
<name>A0ABS5HMX0_9RHOB</name>
<feature type="compositionally biased region" description="Acidic residues" evidence="1">
    <location>
        <begin position="33"/>
        <end position="42"/>
    </location>
</feature>
<dbReference type="Proteomes" id="UP001195941">
    <property type="component" value="Unassembled WGS sequence"/>
</dbReference>
<proteinExistence type="predicted"/>
<feature type="region of interest" description="Disordered" evidence="1">
    <location>
        <begin position="30"/>
        <end position="54"/>
    </location>
</feature>
<evidence type="ECO:0000313" key="3">
    <source>
        <dbReference type="Proteomes" id="UP001195941"/>
    </source>
</evidence>